<accession>A0A1I9YEZ4</accession>
<reference evidence="2" key="1">
    <citation type="submission" date="2016-09" db="EMBL/GenBank/DDBJ databases">
        <title>The Complete Genome of Burkholderia sprentiae wsm5005.</title>
        <authorList>
            <person name="De Meyer S."/>
            <person name="Wang P."/>
            <person name="Terpolilli J."/>
        </authorList>
    </citation>
    <scope>NUCLEOTIDE SEQUENCE [LARGE SCALE GENOMIC DNA]</scope>
    <source>
        <strain evidence="2">WSM5005</strain>
    </source>
</reference>
<proteinExistence type="predicted"/>
<dbReference type="InterPro" id="IPR025421">
    <property type="entry name" value="DUF4148"/>
</dbReference>
<gene>
    <name evidence="2" type="ORF">BJG93_05430</name>
</gene>
<evidence type="ECO:0000313" key="2">
    <source>
        <dbReference type="EMBL" id="APA84877.1"/>
    </source>
</evidence>
<feature type="signal peptide" evidence="1">
    <location>
        <begin position="1"/>
        <end position="22"/>
    </location>
</feature>
<evidence type="ECO:0000313" key="3">
    <source>
        <dbReference type="Proteomes" id="UP000179860"/>
    </source>
</evidence>
<dbReference type="RefSeq" id="WP_027197654.1">
    <property type="nucleotide sequence ID" value="NZ_CP017561.2"/>
</dbReference>
<organism evidence="2 3">
    <name type="scientific">Paraburkholderia sprentiae WSM5005</name>
    <dbReference type="NCBI Taxonomy" id="754502"/>
    <lineage>
        <taxon>Bacteria</taxon>
        <taxon>Pseudomonadati</taxon>
        <taxon>Pseudomonadota</taxon>
        <taxon>Betaproteobacteria</taxon>
        <taxon>Burkholderiales</taxon>
        <taxon>Burkholderiaceae</taxon>
        <taxon>Paraburkholderia</taxon>
    </lineage>
</organism>
<dbReference type="Proteomes" id="UP000179860">
    <property type="component" value="Chromosome 1"/>
</dbReference>
<feature type="chain" id="PRO_5009607253" evidence="1">
    <location>
        <begin position="23"/>
        <end position="106"/>
    </location>
</feature>
<keyword evidence="1" id="KW-0732">Signal</keyword>
<dbReference type="OrthoDB" id="9030534at2"/>
<sequence length="106" mass="11488">MNSRFKLTSIIALMVISVSASAAEKFSAEECHSYPFVATKAGLTHRDIIRELSELESVGYQPARNDPEYPNQLEQAEARLHAKFVADCAPATQTSAKGNQDTAASS</sequence>
<name>A0A1I9YEZ4_9BURK</name>
<reference evidence="2" key="2">
    <citation type="submission" date="2021-06" db="EMBL/GenBank/DDBJ databases">
        <authorList>
            <person name="Rogers T.H."/>
            <person name="Ramsay J.P."/>
            <person name="Wang P."/>
            <person name="Terpolilli J."/>
        </authorList>
    </citation>
    <scope>NUCLEOTIDE SEQUENCE [LARGE SCALE GENOMIC DNA]</scope>
    <source>
        <strain evidence="2">WSM5005</strain>
    </source>
</reference>
<dbReference type="AlphaFoldDB" id="A0A1I9YEZ4"/>
<dbReference type="Pfam" id="PF13663">
    <property type="entry name" value="DUF4148"/>
    <property type="match status" value="1"/>
</dbReference>
<dbReference type="EMBL" id="CP017561">
    <property type="protein sequence ID" value="APA84877.1"/>
    <property type="molecule type" value="Genomic_DNA"/>
</dbReference>
<dbReference type="KEGG" id="pspw:BJG93_05430"/>
<evidence type="ECO:0000256" key="1">
    <source>
        <dbReference type="SAM" id="SignalP"/>
    </source>
</evidence>
<keyword evidence="3" id="KW-1185">Reference proteome</keyword>
<protein>
    <submittedName>
        <fullName evidence="2">DUF4148 domain-containing protein</fullName>
    </submittedName>
</protein>